<feature type="compositionally biased region" description="Low complexity" evidence="1">
    <location>
        <begin position="373"/>
        <end position="396"/>
    </location>
</feature>
<organism evidence="2 3">
    <name type="scientific">Immersiella caudata</name>
    <dbReference type="NCBI Taxonomy" id="314043"/>
    <lineage>
        <taxon>Eukaryota</taxon>
        <taxon>Fungi</taxon>
        <taxon>Dikarya</taxon>
        <taxon>Ascomycota</taxon>
        <taxon>Pezizomycotina</taxon>
        <taxon>Sordariomycetes</taxon>
        <taxon>Sordariomycetidae</taxon>
        <taxon>Sordariales</taxon>
        <taxon>Lasiosphaeriaceae</taxon>
        <taxon>Immersiella</taxon>
    </lineage>
</organism>
<comment type="caution">
    <text evidence="2">The sequence shown here is derived from an EMBL/GenBank/DDBJ whole genome shotgun (WGS) entry which is preliminary data.</text>
</comment>
<feature type="compositionally biased region" description="Basic and acidic residues" evidence="1">
    <location>
        <begin position="141"/>
        <end position="203"/>
    </location>
</feature>
<dbReference type="AlphaFoldDB" id="A0AA39WKR4"/>
<feature type="region of interest" description="Disordered" evidence="1">
    <location>
        <begin position="358"/>
        <end position="439"/>
    </location>
</feature>
<feature type="compositionally biased region" description="Acidic residues" evidence="1">
    <location>
        <begin position="128"/>
        <end position="140"/>
    </location>
</feature>
<accession>A0AA39WKR4</accession>
<evidence type="ECO:0000256" key="1">
    <source>
        <dbReference type="SAM" id="MobiDB-lite"/>
    </source>
</evidence>
<feature type="compositionally biased region" description="Polar residues" evidence="1">
    <location>
        <begin position="398"/>
        <end position="407"/>
    </location>
</feature>
<feature type="compositionally biased region" description="Gly residues" evidence="1">
    <location>
        <begin position="75"/>
        <end position="89"/>
    </location>
</feature>
<feature type="compositionally biased region" description="Gly residues" evidence="1">
    <location>
        <begin position="57"/>
        <end position="68"/>
    </location>
</feature>
<feature type="compositionally biased region" description="Basic and acidic residues" evidence="1">
    <location>
        <begin position="92"/>
        <end position="127"/>
    </location>
</feature>
<dbReference type="EMBL" id="JAULSU010000005">
    <property type="protein sequence ID" value="KAK0617218.1"/>
    <property type="molecule type" value="Genomic_DNA"/>
</dbReference>
<gene>
    <name evidence="2" type="ORF">B0T14DRAFT_498280</name>
</gene>
<protein>
    <submittedName>
        <fullName evidence="2">Uncharacterized protein</fullName>
    </submittedName>
</protein>
<feature type="region of interest" description="Disordered" evidence="1">
    <location>
        <begin position="1"/>
        <end position="330"/>
    </location>
</feature>
<name>A0AA39WKR4_9PEZI</name>
<sequence length="450" mass="49543">MADPSDRSSRPPRPVLFSSRLLEPNSPFYQDRKGRGSKGKKTKYVPLDLTSTSQGMGSRGYGGNGGGGGERERNGGGPSGSGSGGGSGGSDDDGKKGDDKEGGEKKDNDKKDENRRDGDEEDVKKQDNDEEDEEAEENEVEDNRAEDKKGKGKEKYNDGESIEELRDQMEEIRNAERVIAEDEKKRKLDWEKRSRAFLDRNRGQYDSSLRIAWTKQEERDSEASGSGQKVLDKGKGVDRYTNVPDGYFPGLMGTLQRHKDSIEASALPPPEANAPPPPLRGIHKAWHEASRYQNMGQTNPQPPPEAGPSRLRNAPSATARTYPRPSNLGRGILHGGPLINHTEEVIMSCLASLNMDDAASYEPPVRPPQKGGSHSQSQSSQSSHLSQLSQLSQRHQQAAHSLSYQTPDRQRPLPSVGDSGYYSQGSRYKVSPNIRRGGQGFYSSQQRVFY</sequence>
<dbReference type="Proteomes" id="UP001175000">
    <property type="component" value="Unassembled WGS sequence"/>
</dbReference>
<reference evidence="2" key="1">
    <citation type="submission" date="2023-06" db="EMBL/GenBank/DDBJ databases">
        <title>Genome-scale phylogeny and comparative genomics of the fungal order Sordariales.</title>
        <authorList>
            <consortium name="Lawrence Berkeley National Laboratory"/>
            <person name="Hensen N."/>
            <person name="Bonometti L."/>
            <person name="Westerberg I."/>
            <person name="Brannstrom I.O."/>
            <person name="Guillou S."/>
            <person name="Cros-Aarteil S."/>
            <person name="Calhoun S."/>
            <person name="Haridas S."/>
            <person name="Kuo A."/>
            <person name="Mondo S."/>
            <person name="Pangilinan J."/>
            <person name="Riley R."/>
            <person name="Labutti K."/>
            <person name="Andreopoulos B."/>
            <person name="Lipzen A."/>
            <person name="Chen C."/>
            <person name="Yanf M."/>
            <person name="Daum C."/>
            <person name="Ng V."/>
            <person name="Clum A."/>
            <person name="Steindorff A."/>
            <person name="Ohm R."/>
            <person name="Martin F."/>
            <person name="Silar P."/>
            <person name="Natvig D."/>
            <person name="Lalanne C."/>
            <person name="Gautier V."/>
            <person name="Ament-Velasquez S.L."/>
            <person name="Kruys A."/>
            <person name="Hutchinson M.I."/>
            <person name="Powell A.J."/>
            <person name="Barry K."/>
            <person name="Miller A.N."/>
            <person name="Grigoriev I.V."/>
            <person name="Debuchy R."/>
            <person name="Gladieux P."/>
            <person name="Thoren M.H."/>
            <person name="Johannesson H."/>
        </authorList>
    </citation>
    <scope>NUCLEOTIDE SEQUENCE</scope>
    <source>
        <strain evidence="2">CBS 606.72</strain>
    </source>
</reference>
<evidence type="ECO:0000313" key="3">
    <source>
        <dbReference type="Proteomes" id="UP001175000"/>
    </source>
</evidence>
<keyword evidence="3" id="KW-1185">Reference proteome</keyword>
<proteinExistence type="predicted"/>
<feature type="compositionally biased region" description="Pro residues" evidence="1">
    <location>
        <begin position="267"/>
        <end position="279"/>
    </location>
</feature>
<evidence type="ECO:0000313" key="2">
    <source>
        <dbReference type="EMBL" id="KAK0617218.1"/>
    </source>
</evidence>